<dbReference type="GO" id="GO:1990281">
    <property type="term" value="C:efflux pump complex"/>
    <property type="evidence" value="ECO:0007669"/>
    <property type="project" value="TreeGrafter"/>
</dbReference>
<dbReference type="NCBIfam" id="TIGR01730">
    <property type="entry name" value="RND_mfp"/>
    <property type="match status" value="1"/>
</dbReference>
<evidence type="ECO:0000256" key="1">
    <source>
        <dbReference type="ARBA" id="ARBA00009477"/>
    </source>
</evidence>
<dbReference type="Proteomes" id="UP000199308">
    <property type="component" value="Unassembled WGS sequence"/>
</dbReference>
<evidence type="ECO:0000259" key="4">
    <source>
        <dbReference type="Pfam" id="PF25917"/>
    </source>
</evidence>
<dbReference type="STRING" id="349064.SAMN05660429_02047"/>
<keyword evidence="3" id="KW-1133">Transmembrane helix</keyword>
<keyword evidence="6" id="KW-1185">Reference proteome</keyword>
<dbReference type="Gene3D" id="1.10.287.470">
    <property type="entry name" value="Helix hairpin bin"/>
    <property type="match status" value="1"/>
</dbReference>
<feature type="transmembrane region" description="Helical" evidence="3">
    <location>
        <begin position="7"/>
        <end position="29"/>
    </location>
</feature>
<dbReference type="OrthoDB" id="5730196at2"/>
<dbReference type="EMBL" id="FOHK01000008">
    <property type="protein sequence ID" value="SET52354.1"/>
    <property type="molecule type" value="Genomic_DNA"/>
</dbReference>
<dbReference type="Gene3D" id="2.40.50.100">
    <property type="match status" value="1"/>
</dbReference>
<keyword evidence="3" id="KW-0812">Transmembrane</keyword>
<dbReference type="Gene3D" id="2.40.420.20">
    <property type="match status" value="1"/>
</dbReference>
<dbReference type="AlphaFoldDB" id="A0A1I0F3F6"/>
<dbReference type="Pfam" id="PF25917">
    <property type="entry name" value="BSH_RND"/>
    <property type="match status" value="1"/>
</dbReference>
<gene>
    <name evidence="5" type="ORF">SAMN05660429_02047</name>
</gene>
<evidence type="ECO:0000313" key="6">
    <source>
        <dbReference type="Proteomes" id="UP000199308"/>
    </source>
</evidence>
<feature type="coiled-coil region" evidence="2">
    <location>
        <begin position="122"/>
        <end position="189"/>
    </location>
</feature>
<dbReference type="RefSeq" id="WP_093329793.1">
    <property type="nucleotide sequence ID" value="NZ_AP027363.1"/>
</dbReference>
<evidence type="ECO:0000313" key="5">
    <source>
        <dbReference type="EMBL" id="SET52354.1"/>
    </source>
</evidence>
<keyword evidence="2" id="KW-0175">Coiled coil</keyword>
<organism evidence="5 6">
    <name type="scientific">Thalassotalea agarivorans</name>
    <name type="common">Thalassomonas agarivorans</name>
    <dbReference type="NCBI Taxonomy" id="349064"/>
    <lineage>
        <taxon>Bacteria</taxon>
        <taxon>Pseudomonadati</taxon>
        <taxon>Pseudomonadota</taxon>
        <taxon>Gammaproteobacteria</taxon>
        <taxon>Alteromonadales</taxon>
        <taxon>Colwelliaceae</taxon>
        <taxon>Thalassotalea</taxon>
    </lineage>
</organism>
<proteinExistence type="inferred from homology"/>
<feature type="domain" description="Multidrug resistance protein MdtA-like barrel-sandwich hybrid" evidence="4">
    <location>
        <begin position="78"/>
        <end position="216"/>
    </location>
</feature>
<dbReference type="PANTHER" id="PTHR30469">
    <property type="entry name" value="MULTIDRUG RESISTANCE PROTEIN MDTA"/>
    <property type="match status" value="1"/>
</dbReference>
<protein>
    <submittedName>
        <fullName evidence="5">RND family efflux transporter, MFP subunit</fullName>
    </submittedName>
</protein>
<evidence type="ECO:0000256" key="3">
    <source>
        <dbReference type="SAM" id="Phobius"/>
    </source>
</evidence>
<name>A0A1I0F3F6_THASX</name>
<accession>A0A1I0F3F6</accession>
<reference evidence="5 6" key="1">
    <citation type="submission" date="2016-10" db="EMBL/GenBank/DDBJ databases">
        <authorList>
            <person name="de Groot N.N."/>
        </authorList>
    </citation>
    <scope>NUCLEOTIDE SEQUENCE [LARGE SCALE GENOMIC DNA]</scope>
    <source>
        <strain evidence="5 6">DSM 19706</strain>
    </source>
</reference>
<dbReference type="InterPro" id="IPR058625">
    <property type="entry name" value="MdtA-like_BSH"/>
</dbReference>
<dbReference type="PANTHER" id="PTHR30469:SF12">
    <property type="entry name" value="MULTIDRUG RESISTANCE PROTEIN MDTA"/>
    <property type="match status" value="1"/>
</dbReference>
<comment type="similarity">
    <text evidence="1">Belongs to the membrane fusion protein (MFP) (TC 8.A.1) family.</text>
</comment>
<keyword evidence="3" id="KW-0472">Membrane</keyword>
<dbReference type="InterPro" id="IPR006143">
    <property type="entry name" value="RND_pump_MFP"/>
</dbReference>
<sequence length="418" mass="45847">MPKQKTLFTKIILPILILIGFIFAARIVISNPPQTPRFKPSGAPQLNVEARTLSSENIAITIDSYGTVKPRTQSILFPQVSGQITDISPKFREGGFFEKGEMLVQLDDRDHVSEVKIAQSTLFNAKQSLSEEEARVEQAKQDWDRIGNGGEAPDLVLRKPQLTAAQAKVSSAEATLAKAQLALERTQIKAPYDGRILFKYVDVGQVVSSGTQLAQIYATDYVEIRLPIKNKDLPYMVLPESNRFREESVNQQPLVAVHSDLIGKQTWYGKIVRTEGAFDANSQQLFVVAQIDDPYGYNDNNALPIKIGQYVSAEINGRVVNGAITVPNKAIYQGSYVYIVKDGKLLRKEIDIAWQNANFAILAQGVNAGEKLVITPLGQVNSGTPVAITKLDDVEVKAEVAAKKKGPKAPATSQGETK</sequence>
<dbReference type="Gene3D" id="2.40.30.170">
    <property type="match status" value="1"/>
</dbReference>
<evidence type="ECO:0000256" key="2">
    <source>
        <dbReference type="SAM" id="Coils"/>
    </source>
</evidence>
<dbReference type="SUPFAM" id="SSF111369">
    <property type="entry name" value="HlyD-like secretion proteins"/>
    <property type="match status" value="1"/>
</dbReference>
<dbReference type="GO" id="GO:0015562">
    <property type="term" value="F:efflux transmembrane transporter activity"/>
    <property type="evidence" value="ECO:0007669"/>
    <property type="project" value="TreeGrafter"/>
</dbReference>